<keyword evidence="7" id="KW-0808">Transferase</keyword>
<dbReference type="NCBIfam" id="NF045515">
    <property type="entry name" value="Glp_gephyrin"/>
    <property type="match status" value="1"/>
</dbReference>
<dbReference type="InterPro" id="IPR005110">
    <property type="entry name" value="MoeA_linker/N"/>
</dbReference>
<dbReference type="SUPFAM" id="SSF63882">
    <property type="entry name" value="MoeA N-terminal region -like"/>
    <property type="match status" value="1"/>
</dbReference>
<dbReference type="Pfam" id="PF03453">
    <property type="entry name" value="MoeA_N"/>
    <property type="match status" value="1"/>
</dbReference>
<dbReference type="InterPro" id="IPR036135">
    <property type="entry name" value="MoeA_linker/N_sf"/>
</dbReference>
<protein>
    <recommendedName>
        <fullName evidence="7">Molybdopterin molybdenumtransferase</fullName>
        <ecNumber evidence="7">2.10.1.1</ecNumber>
    </recommendedName>
</protein>
<dbReference type="SMART" id="SM00852">
    <property type="entry name" value="MoCF_biosynth"/>
    <property type="match status" value="1"/>
</dbReference>
<evidence type="ECO:0000256" key="3">
    <source>
        <dbReference type="ARBA" id="ARBA00010763"/>
    </source>
</evidence>
<evidence type="ECO:0000256" key="5">
    <source>
        <dbReference type="ARBA" id="ARBA00023150"/>
    </source>
</evidence>
<accession>A0ABT9IQH4</accession>
<comment type="catalytic activity">
    <reaction evidence="6">
        <text>adenylyl-molybdopterin + molybdate = Mo-molybdopterin + AMP + H(+)</text>
        <dbReference type="Rhea" id="RHEA:35047"/>
        <dbReference type="ChEBI" id="CHEBI:15378"/>
        <dbReference type="ChEBI" id="CHEBI:36264"/>
        <dbReference type="ChEBI" id="CHEBI:62727"/>
        <dbReference type="ChEBI" id="CHEBI:71302"/>
        <dbReference type="ChEBI" id="CHEBI:456215"/>
        <dbReference type="EC" id="2.10.1.1"/>
    </reaction>
</comment>
<dbReference type="InterPro" id="IPR038987">
    <property type="entry name" value="MoeA-like"/>
</dbReference>
<dbReference type="Gene3D" id="3.90.105.10">
    <property type="entry name" value="Molybdopterin biosynthesis moea protein, domain 2"/>
    <property type="match status" value="1"/>
</dbReference>
<proteinExistence type="inferred from homology"/>
<evidence type="ECO:0000313" key="10">
    <source>
        <dbReference type="Proteomes" id="UP001232725"/>
    </source>
</evidence>
<feature type="domain" description="MoaB/Mog" evidence="8">
    <location>
        <begin position="195"/>
        <end position="333"/>
    </location>
</feature>
<evidence type="ECO:0000259" key="8">
    <source>
        <dbReference type="SMART" id="SM00852"/>
    </source>
</evidence>
<dbReference type="Proteomes" id="UP001232725">
    <property type="component" value="Unassembled WGS sequence"/>
</dbReference>
<dbReference type="CDD" id="cd00887">
    <property type="entry name" value="MoeA"/>
    <property type="match status" value="1"/>
</dbReference>
<dbReference type="EMBL" id="JAVALS010000008">
    <property type="protein sequence ID" value="MDP5227841.1"/>
    <property type="molecule type" value="Genomic_DNA"/>
</dbReference>
<evidence type="ECO:0000256" key="6">
    <source>
        <dbReference type="ARBA" id="ARBA00047317"/>
    </source>
</evidence>
<evidence type="ECO:0000313" key="9">
    <source>
        <dbReference type="EMBL" id="MDP5227841.1"/>
    </source>
</evidence>
<reference evidence="9 10" key="1">
    <citation type="submission" date="2023-08" db="EMBL/GenBank/DDBJ databases">
        <title>Arthrobacter horti sp. nov., isolated from forest soil.</title>
        <authorList>
            <person name="Park M."/>
        </authorList>
    </citation>
    <scope>NUCLEOTIDE SEQUENCE [LARGE SCALE GENOMIC DNA]</scope>
    <source>
        <strain evidence="9 10">YJM1</strain>
    </source>
</reference>
<dbReference type="RefSeq" id="WP_305996892.1">
    <property type="nucleotide sequence ID" value="NZ_JAVALS010000008.1"/>
</dbReference>
<keyword evidence="5 7" id="KW-0501">Molybdenum cofactor biosynthesis</keyword>
<dbReference type="Gene3D" id="2.40.340.10">
    <property type="entry name" value="MoeA, C-terminal, domain IV"/>
    <property type="match status" value="1"/>
</dbReference>
<name>A0ABT9IQH4_9MICC</name>
<dbReference type="InterPro" id="IPR005111">
    <property type="entry name" value="MoeA_C_domain_IV"/>
</dbReference>
<dbReference type="Gene3D" id="2.170.190.11">
    <property type="entry name" value="Molybdopterin biosynthesis moea protein, domain 3"/>
    <property type="match status" value="1"/>
</dbReference>
<dbReference type="PANTHER" id="PTHR10192:SF5">
    <property type="entry name" value="GEPHYRIN"/>
    <property type="match status" value="1"/>
</dbReference>
<dbReference type="Gene3D" id="3.40.980.10">
    <property type="entry name" value="MoaB/Mog-like domain"/>
    <property type="match status" value="1"/>
</dbReference>
<evidence type="ECO:0000256" key="2">
    <source>
        <dbReference type="ARBA" id="ARBA00005046"/>
    </source>
</evidence>
<comment type="function">
    <text evidence="1 7">Catalyzes the insertion of molybdate into adenylated molybdopterin with the concomitant release of AMP.</text>
</comment>
<comment type="pathway">
    <text evidence="2 7">Cofactor biosynthesis; molybdopterin biosynthesis.</text>
</comment>
<keyword evidence="4 7" id="KW-0500">Molybdenum</keyword>
<dbReference type="EC" id="2.10.1.1" evidence="7"/>
<dbReference type="SUPFAM" id="SSF63867">
    <property type="entry name" value="MoeA C-terminal domain-like"/>
    <property type="match status" value="1"/>
</dbReference>
<dbReference type="SUPFAM" id="SSF53218">
    <property type="entry name" value="Molybdenum cofactor biosynthesis proteins"/>
    <property type="match status" value="1"/>
</dbReference>
<sequence>MTSSRESHHAPRSVAAHAAAVEELLRPVVDRLSGHPETVPLSAARGRVLAESVTAPLDLPPFDNSQMDGYAARSVDLPGTLRVGATIAAGHSDAALAPEPSPGTAAPIMTGAMLPAWADAVVPVEAAVPSRFLDEGEEISLPAAPAGQFVRTRGSDVALGSGALEAGTVLGPSQIALLAALGVARVSVRPLLRVALLSTGDELVPVGEPLPTGRIHDSNGPMLTAALREAGAGVVQAHTQEDSPQGFRDALARLDGVDLVISTGGVSQGAFEVVKQGLSEGVDFVSVAMQPGGPQALGTVRIAGADVPFLGFPGNPVSSLVSFEMFLRPLLAGTRPRIALRLEGAADKPAGKHQVRRGRLNGDRVTLVGGPGSHLLHALAHSDCLVHLPVGLGHAPDGTEVEVWVL</sequence>
<organism evidence="9 10">
    <name type="scientific">Arthrobacter horti</name>
    <dbReference type="NCBI Taxonomy" id="3068273"/>
    <lineage>
        <taxon>Bacteria</taxon>
        <taxon>Bacillati</taxon>
        <taxon>Actinomycetota</taxon>
        <taxon>Actinomycetes</taxon>
        <taxon>Micrococcales</taxon>
        <taxon>Micrococcaceae</taxon>
        <taxon>Arthrobacter</taxon>
    </lineage>
</organism>
<dbReference type="PANTHER" id="PTHR10192">
    <property type="entry name" value="MOLYBDOPTERIN BIOSYNTHESIS PROTEIN"/>
    <property type="match status" value="1"/>
</dbReference>
<keyword evidence="7" id="KW-0460">Magnesium</keyword>
<dbReference type="Pfam" id="PF03454">
    <property type="entry name" value="MoeA_C"/>
    <property type="match status" value="1"/>
</dbReference>
<comment type="similarity">
    <text evidence="3 7">Belongs to the MoeA family.</text>
</comment>
<evidence type="ECO:0000256" key="7">
    <source>
        <dbReference type="RuleBase" id="RU365090"/>
    </source>
</evidence>
<comment type="caution">
    <text evidence="9">The sequence shown here is derived from an EMBL/GenBank/DDBJ whole genome shotgun (WGS) entry which is preliminary data.</text>
</comment>
<evidence type="ECO:0000256" key="1">
    <source>
        <dbReference type="ARBA" id="ARBA00002901"/>
    </source>
</evidence>
<dbReference type="InterPro" id="IPR036688">
    <property type="entry name" value="MoeA_C_domain_IV_sf"/>
</dbReference>
<evidence type="ECO:0000256" key="4">
    <source>
        <dbReference type="ARBA" id="ARBA00022505"/>
    </source>
</evidence>
<dbReference type="InterPro" id="IPR001453">
    <property type="entry name" value="MoaB/Mog_dom"/>
</dbReference>
<dbReference type="InterPro" id="IPR036425">
    <property type="entry name" value="MoaB/Mog-like_dom_sf"/>
</dbReference>
<keyword evidence="7" id="KW-0479">Metal-binding</keyword>
<keyword evidence="10" id="KW-1185">Reference proteome</keyword>
<comment type="cofactor">
    <cofactor evidence="7">
        <name>Mg(2+)</name>
        <dbReference type="ChEBI" id="CHEBI:18420"/>
    </cofactor>
</comment>
<gene>
    <name evidence="9" type="ORF">Q9R02_11805</name>
</gene>
<dbReference type="Pfam" id="PF00994">
    <property type="entry name" value="MoCF_biosynth"/>
    <property type="match status" value="1"/>
</dbReference>